<feature type="domain" description="ABC transmembrane type-1" evidence="13">
    <location>
        <begin position="25"/>
        <end position="306"/>
    </location>
</feature>
<evidence type="ECO:0000256" key="5">
    <source>
        <dbReference type="ARBA" id="ARBA00022692"/>
    </source>
</evidence>
<dbReference type="InterPro" id="IPR036640">
    <property type="entry name" value="ABC1_TM_sf"/>
</dbReference>
<feature type="transmembrane region" description="Helical" evidence="11">
    <location>
        <begin position="166"/>
        <end position="186"/>
    </location>
</feature>
<evidence type="ECO:0000256" key="8">
    <source>
        <dbReference type="ARBA" id="ARBA00022989"/>
    </source>
</evidence>
<comment type="similarity">
    <text evidence="10">Belongs to the ABC transporter superfamily. Siderophore-Fe(3+) uptake transporter (SIUT) (TC 3.A.1.21) family.</text>
</comment>
<evidence type="ECO:0000256" key="10">
    <source>
        <dbReference type="ARBA" id="ARBA00023455"/>
    </source>
</evidence>
<dbReference type="PROSITE" id="PS50893">
    <property type="entry name" value="ABC_TRANSPORTER_2"/>
    <property type="match status" value="1"/>
</dbReference>
<dbReference type="GO" id="GO:0016887">
    <property type="term" value="F:ATP hydrolysis activity"/>
    <property type="evidence" value="ECO:0007669"/>
    <property type="project" value="InterPro"/>
</dbReference>
<evidence type="ECO:0000256" key="7">
    <source>
        <dbReference type="ARBA" id="ARBA00022840"/>
    </source>
</evidence>
<evidence type="ECO:0000256" key="1">
    <source>
        <dbReference type="ARBA" id="ARBA00004429"/>
    </source>
</evidence>
<dbReference type="SUPFAM" id="SSF52540">
    <property type="entry name" value="P-loop containing nucleoside triphosphate hydrolases"/>
    <property type="match status" value="1"/>
</dbReference>
<sequence>MNLPLIDIVPRMRRMVSRPEAIRPVMAIAALCGVVEGLALAAMLPAISSLASGEPVWGLGVDGWLWVFAALAVVSFAVNYWQSQRAYGVALDFLRSIHRLIGDQVARQPLGWFARPLAGRLSRMVSTELMQAGEIYAHMFGPMISHLSAAVVVVVAAWLWSPLLGLILTLAAPVFVVITLISTAFMRRGRAGHEPEEVNLANRIVEYAQCQGALRSCGRSDDFVPLHDALGRTLRAQRRAQWIESVGMLLSGMVTQGVIVALIAVTGTLAVTGSLQPIPALAFIGLALRFTSTLSTITESAMSLESRRPLLDAIDEVLTAAPLPEPASPGTLSEPGSIALDRVTFAYAPGGEPVLRDVSLSVPAGSMVALVGPSGSGKTTIARLVSRFYDADGGTVRVGGLPVTEQTGEQLMAQLSMVFQDVYLFDDSLEANVAVGREDASPGEVREAADLAGVTEIAERLPDGWASRVGEGGRALSGGERQRVAIARALLKRSPIVLLDEATSALDVENEANVIAAIERLRAQATILVIAHRLDTIAAADRIVALDDDGTVEAQGTHEELLAAGGTYARFWDRLHRAQGWRLEASGTRIDGDA</sequence>
<keyword evidence="9 11" id="KW-0472">Membrane</keyword>
<dbReference type="AlphaFoldDB" id="A0A3N2D9W2"/>
<comment type="caution">
    <text evidence="14">The sequence shown here is derived from an EMBL/GenBank/DDBJ whole genome shotgun (WGS) entry which is preliminary data.</text>
</comment>
<keyword evidence="5 11" id="KW-0812">Transmembrane</keyword>
<dbReference type="InterPro" id="IPR003593">
    <property type="entry name" value="AAA+_ATPase"/>
</dbReference>
<evidence type="ECO:0000256" key="3">
    <source>
        <dbReference type="ARBA" id="ARBA00022475"/>
    </source>
</evidence>
<dbReference type="PROSITE" id="PS50929">
    <property type="entry name" value="ABC_TM1F"/>
    <property type="match status" value="1"/>
</dbReference>
<dbReference type="GO" id="GO:0005524">
    <property type="term" value="F:ATP binding"/>
    <property type="evidence" value="ECO:0007669"/>
    <property type="project" value="UniProtKB-KW"/>
</dbReference>
<dbReference type="PROSITE" id="PS00211">
    <property type="entry name" value="ABC_TRANSPORTER_1"/>
    <property type="match status" value="1"/>
</dbReference>
<evidence type="ECO:0000256" key="11">
    <source>
        <dbReference type="SAM" id="Phobius"/>
    </source>
</evidence>
<dbReference type="SMART" id="SM00382">
    <property type="entry name" value="AAA"/>
    <property type="match status" value="1"/>
</dbReference>
<evidence type="ECO:0000256" key="6">
    <source>
        <dbReference type="ARBA" id="ARBA00022741"/>
    </source>
</evidence>
<accession>A0A3N2D9W2</accession>
<dbReference type="GO" id="GO:0140359">
    <property type="term" value="F:ABC-type transporter activity"/>
    <property type="evidence" value="ECO:0007669"/>
    <property type="project" value="InterPro"/>
</dbReference>
<dbReference type="Gene3D" id="3.40.50.300">
    <property type="entry name" value="P-loop containing nucleotide triphosphate hydrolases"/>
    <property type="match status" value="1"/>
</dbReference>
<evidence type="ECO:0000313" key="14">
    <source>
        <dbReference type="EMBL" id="ROR96586.1"/>
    </source>
</evidence>
<dbReference type="InterPro" id="IPR039421">
    <property type="entry name" value="Type_1_exporter"/>
</dbReference>
<keyword evidence="15" id="KW-1185">Reference proteome</keyword>
<dbReference type="SUPFAM" id="SSF90123">
    <property type="entry name" value="ABC transporter transmembrane region"/>
    <property type="match status" value="1"/>
</dbReference>
<comment type="subcellular location">
    <subcellularLocation>
        <location evidence="1">Cell inner membrane</location>
        <topology evidence="1">Multi-pass membrane protein</topology>
    </subcellularLocation>
</comment>
<evidence type="ECO:0000313" key="15">
    <source>
        <dbReference type="Proteomes" id="UP000275356"/>
    </source>
</evidence>
<dbReference type="EMBL" id="RKHQ01000001">
    <property type="protein sequence ID" value="ROR96586.1"/>
    <property type="molecule type" value="Genomic_DNA"/>
</dbReference>
<proteinExistence type="inferred from homology"/>
<dbReference type="GO" id="GO:0005886">
    <property type="term" value="C:plasma membrane"/>
    <property type="evidence" value="ECO:0007669"/>
    <property type="project" value="UniProtKB-SubCell"/>
</dbReference>
<name>A0A3N2D9W2_9MICO</name>
<dbReference type="RefSeq" id="WP_123738745.1">
    <property type="nucleotide sequence ID" value="NZ_RKHQ01000001.1"/>
</dbReference>
<gene>
    <name evidence="14" type="ORF">EDD28_1171</name>
</gene>
<dbReference type="Proteomes" id="UP000275356">
    <property type="component" value="Unassembled WGS sequence"/>
</dbReference>
<feature type="transmembrane region" description="Helical" evidence="11">
    <location>
        <begin position="139"/>
        <end position="160"/>
    </location>
</feature>
<keyword evidence="7 14" id="KW-0067">ATP-binding</keyword>
<evidence type="ECO:0000259" key="13">
    <source>
        <dbReference type="PROSITE" id="PS50929"/>
    </source>
</evidence>
<dbReference type="Gene3D" id="1.20.1560.10">
    <property type="entry name" value="ABC transporter type 1, transmembrane domain"/>
    <property type="match status" value="1"/>
</dbReference>
<reference evidence="14 15" key="1">
    <citation type="submission" date="2018-11" db="EMBL/GenBank/DDBJ databases">
        <title>Sequencing the genomes of 1000 actinobacteria strains.</title>
        <authorList>
            <person name="Klenk H.-P."/>
        </authorList>
    </citation>
    <scope>NUCLEOTIDE SEQUENCE [LARGE SCALE GENOMIC DNA]</scope>
    <source>
        <strain evidence="14 15">DSM 13521</strain>
    </source>
</reference>
<dbReference type="InterPro" id="IPR011527">
    <property type="entry name" value="ABC1_TM_dom"/>
</dbReference>
<evidence type="ECO:0000256" key="2">
    <source>
        <dbReference type="ARBA" id="ARBA00022448"/>
    </source>
</evidence>
<evidence type="ECO:0000256" key="9">
    <source>
        <dbReference type="ARBA" id="ARBA00023136"/>
    </source>
</evidence>
<evidence type="ECO:0000256" key="4">
    <source>
        <dbReference type="ARBA" id="ARBA00022519"/>
    </source>
</evidence>
<feature type="transmembrane region" description="Helical" evidence="11">
    <location>
        <begin position="63"/>
        <end position="81"/>
    </location>
</feature>
<keyword evidence="8 11" id="KW-1133">Transmembrane helix</keyword>
<dbReference type="OrthoDB" id="9806127at2"/>
<dbReference type="Pfam" id="PF00664">
    <property type="entry name" value="ABC_membrane"/>
    <property type="match status" value="1"/>
</dbReference>
<keyword evidence="2" id="KW-0813">Transport</keyword>
<dbReference type="InterPro" id="IPR017871">
    <property type="entry name" value="ABC_transporter-like_CS"/>
</dbReference>
<evidence type="ECO:0000259" key="12">
    <source>
        <dbReference type="PROSITE" id="PS50893"/>
    </source>
</evidence>
<dbReference type="PANTHER" id="PTHR24221">
    <property type="entry name" value="ATP-BINDING CASSETTE SUB-FAMILY B"/>
    <property type="match status" value="1"/>
</dbReference>
<keyword evidence="6" id="KW-0547">Nucleotide-binding</keyword>
<dbReference type="InterPro" id="IPR027417">
    <property type="entry name" value="P-loop_NTPase"/>
</dbReference>
<dbReference type="FunFam" id="3.40.50.300:FF:000221">
    <property type="entry name" value="Multidrug ABC transporter ATP-binding protein"/>
    <property type="match status" value="1"/>
</dbReference>
<protein>
    <submittedName>
        <fullName evidence="14">ATP-binding cassette subfamily B protein</fullName>
    </submittedName>
</protein>
<feature type="domain" description="ABC transporter" evidence="12">
    <location>
        <begin position="338"/>
        <end position="574"/>
    </location>
</feature>
<dbReference type="PANTHER" id="PTHR24221:SF654">
    <property type="entry name" value="ATP-BINDING CASSETTE SUB-FAMILY B MEMBER 6"/>
    <property type="match status" value="1"/>
</dbReference>
<organism evidence="14 15">
    <name type="scientific">Salana multivorans</name>
    <dbReference type="NCBI Taxonomy" id="120377"/>
    <lineage>
        <taxon>Bacteria</taxon>
        <taxon>Bacillati</taxon>
        <taxon>Actinomycetota</taxon>
        <taxon>Actinomycetes</taxon>
        <taxon>Micrococcales</taxon>
        <taxon>Beutenbergiaceae</taxon>
        <taxon>Salana</taxon>
    </lineage>
</organism>
<keyword evidence="4" id="KW-0997">Cell inner membrane</keyword>
<dbReference type="InterPro" id="IPR003439">
    <property type="entry name" value="ABC_transporter-like_ATP-bd"/>
</dbReference>
<dbReference type="Pfam" id="PF00005">
    <property type="entry name" value="ABC_tran"/>
    <property type="match status" value="1"/>
</dbReference>
<keyword evidence="3" id="KW-1003">Cell membrane</keyword>